<organism evidence="7 9">
    <name type="scientific">Chromobacterium violaceum</name>
    <dbReference type="NCBI Taxonomy" id="536"/>
    <lineage>
        <taxon>Bacteria</taxon>
        <taxon>Pseudomonadati</taxon>
        <taxon>Pseudomonadota</taxon>
        <taxon>Betaproteobacteria</taxon>
        <taxon>Neisseriales</taxon>
        <taxon>Chromobacteriaceae</taxon>
        <taxon>Chromobacterium</taxon>
    </lineage>
</organism>
<dbReference type="AlphaFoldDB" id="A0A1R0MDA2"/>
<dbReference type="Proteomes" id="UP000254029">
    <property type="component" value="Unassembled WGS sequence"/>
</dbReference>
<evidence type="ECO:0000313" key="8">
    <source>
        <dbReference type="EMBL" id="SUX33501.1"/>
    </source>
</evidence>
<keyword evidence="4 6" id="KW-1133">Transmembrane helix</keyword>
<keyword evidence="2" id="KW-1003">Cell membrane</keyword>
<feature type="transmembrane region" description="Helical" evidence="6">
    <location>
        <begin position="6"/>
        <end position="24"/>
    </location>
</feature>
<dbReference type="GO" id="GO:0015171">
    <property type="term" value="F:amino acid transmembrane transporter activity"/>
    <property type="evidence" value="ECO:0007669"/>
    <property type="project" value="TreeGrafter"/>
</dbReference>
<evidence type="ECO:0000256" key="4">
    <source>
        <dbReference type="ARBA" id="ARBA00022989"/>
    </source>
</evidence>
<evidence type="ECO:0000256" key="3">
    <source>
        <dbReference type="ARBA" id="ARBA00022692"/>
    </source>
</evidence>
<gene>
    <name evidence="8" type="primary">rhtB_3</name>
    <name evidence="7" type="ORF">CBW21_21230</name>
    <name evidence="8" type="ORF">NCTC8684_02600</name>
</gene>
<evidence type="ECO:0000256" key="2">
    <source>
        <dbReference type="ARBA" id="ARBA00022475"/>
    </source>
</evidence>
<dbReference type="RefSeq" id="WP_043616169.1">
    <property type="nucleotide sequence ID" value="NZ_CP024028.1"/>
</dbReference>
<dbReference type="InterPro" id="IPR001123">
    <property type="entry name" value="LeuE-type"/>
</dbReference>
<evidence type="ECO:0000256" key="5">
    <source>
        <dbReference type="ARBA" id="ARBA00023136"/>
    </source>
</evidence>
<proteinExistence type="predicted"/>
<name>A0A1R0MDA2_CHRVL</name>
<feature type="transmembrane region" description="Helical" evidence="6">
    <location>
        <begin position="63"/>
        <end position="84"/>
    </location>
</feature>
<accession>A0A1R0MDA2</accession>
<dbReference type="EMBL" id="NHOO01000026">
    <property type="protein sequence ID" value="OVE45860.1"/>
    <property type="molecule type" value="Genomic_DNA"/>
</dbReference>
<keyword evidence="5 6" id="KW-0472">Membrane</keyword>
<protein>
    <submittedName>
        <fullName evidence="8">Homoserine/homoserine lactone efflux protein</fullName>
    </submittedName>
    <submittedName>
        <fullName evidence="7">LysE family translocator</fullName>
    </submittedName>
</protein>
<dbReference type="EMBL" id="UIGR01000001">
    <property type="protein sequence ID" value="SUX33501.1"/>
    <property type="molecule type" value="Genomic_DNA"/>
</dbReference>
<feature type="transmembrane region" description="Helical" evidence="6">
    <location>
        <begin position="105"/>
        <end position="127"/>
    </location>
</feature>
<evidence type="ECO:0000313" key="9">
    <source>
        <dbReference type="Proteomes" id="UP000196342"/>
    </source>
</evidence>
<reference evidence="7 9" key="1">
    <citation type="submission" date="2017-05" db="EMBL/GenBank/DDBJ databases">
        <title>Chromobacterium violaceum GHPS1 isolated from Hydrocarbon polluted soil in French Guiana display an awesome secondary metabolite arsenal and a battery of drug and heavy-metal-resistance and detoxification of xenobiotics proteins.</title>
        <authorList>
            <person name="Belbahri L."/>
        </authorList>
    </citation>
    <scope>NUCLEOTIDE SEQUENCE [LARGE SCALE GENOMIC DNA]</scope>
    <source>
        <strain evidence="7 9">GHPS1</strain>
    </source>
</reference>
<dbReference type="PANTHER" id="PTHR30086">
    <property type="entry name" value="ARGININE EXPORTER PROTEIN ARGO"/>
    <property type="match status" value="1"/>
</dbReference>
<dbReference type="PANTHER" id="PTHR30086:SF20">
    <property type="entry name" value="ARGININE EXPORTER PROTEIN ARGO-RELATED"/>
    <property type="match status" value="1"/>
</dbReference>
<dbReference type="GO" id="GO:0005886">
    <property type="term" value="C:plasma membrane"/>
    <property type="evidence" value="ECO:0007669"/>
    <property type="project" value="UniProtKB-SubCell"/>
</dbReference>
<evidence type="ECO:0000313" key="7">
    <source>
        <dbReference type="EMBL" id="OVE45860.1"/>
    </source>
</evidence>
<comment type="caution">
    <text evidence="7">The sequence shown here is derived from an EMBL/GenBank/DDBJ whole genome shotgun (WGS) entry which is preliminary data.</text>
</comment>
<sequence length="192" mass="19742">MIWNFIAATALVTLMPGPSLLLIAGASMRRGWRAGAAVTLGVVLADAVLLLAVLGGLGTLASAAPVALSCLKWLGAAYLLYLGAAQWRSAGLAPASDGTGGFRRGLATTLLNPKIIVFLALYFPQFIRPDEDAGRQMLLLGPLFLLTVLAVFLLCAAAARGLRGIASGRGGVWLERGSACCLIACGLYSAVG</sequence>
<evidence type="ECO:0000313" key="10">
    <source>
        <dbReference type="Proteomes" id="UP000254029"/>
    </source>
</evidence>
<evidence type="ECO:0000256" key="1">
    <source>
        <dbReference type="ARBA" id="ARBA00004651"/>
    </source>
</evidence>
<feature type="transmembrane region" description="Helical" evidence="6">
    <location>
        <begin position="36"/>
        <end position="57"/>
    </location>
</feature>
<keyword evidence="3 6" id="KW-0812">Transmembrane</keyword>
<keyword evidence="9" id="KW-1185">Reference proteome</keyword>
<feature type="transmembrane region" description="Helical" evidence="6">
    <location>
        <begin position="139"/>
        <end position="159"/>
    </location>
</feature>
<comment type="subcellular location">
    <subcellularLocation>
        <location evidence="1">Cell membrane</location>
        <topology evidence="1">Multi-pass membrane protein</topology>
    </subcellularLocation>
</comment>
<evidence type="ECO:0000256" key="6">
    <source>
        <dbReference type="SAM" id="Phobius"/>
    </source>
</evidence>
<dbReference type="Proteomes" id="UP000196342">
    <property type="component" value="Unassembled WGS sequence"/>
</dbReference>
<reference evidence="8 10" key="2">
    <citation type="submission" date="2018-06" db="EMBL/GenBank/DDBJ databases">
        <authorList>
            <consortium name="Pathogen Informatics"/>
            <person name="Doyle S."/>
        </authorList>
    </citation>
    <scope>NUCLEOTIDE SEQUENCE [LARGE SCALE GENOMIC DNA]</scope>
    <source>
        <strain evidence="8 10">NCTC8684</strain>
    </source>
</reference>
<dbReference type="Pfam" id="PF01810">
    <property type="entry name" value="LysE"/>
    <property type="match status" value="1"/>
</dbReference>
<accession>A0A202B3E2</accession>